<feature type="domain" description="Secretion system C-terminal sorting" evidence="2">
    <location>
        <begin position="81"/>
        <end position="144"/>
    </location>
</feature>
<feature type="signal peptide" evidence="1">
    <location>
        <begin position="1"/>
        <end position="18"/>
    </location>
</feature>
<reference evidence="3 4" key="1">
    <citation type="submission" date="2016-10" db="EMBL/GenBank/DDBJ databases">
        <authorList>
            <person name="de Groot N.N."/>
        </authorList>
    </citation>
    <scope>NUCLEOTIDE SEQUENCE [LARGE SCALE GENOMIC DNA]</scope>
    <source>
        <strain evidence="3 4">DSM 6793</strain>
    </source>
</reference>
<evidence type="ECO:0000256" key="1">
    <source>
        <dbReference type="SAM" id="SignalP"/>
    </source>
</evidence>
<name>A0A1I1MSG7_9BACT</name>
<sequence>MKKAILPVLLFAAHVSFGQSVIGSINTGAVSSNNMVFSVGEVFVIPTNPNEANSGIIGALSRIEFAVVGTKEQLSSASMNVFPNPTTGSIVFQSPENIPFKEVFIFDNAGRLVMQKTNQGTPIDLSGLANGLYTVSTDNKKISSFKIVKQ</sequence>
<proteinExistence type="predicted"/>
<dbReference type="EMBL" id="FOLE01000010">
    <property type="protein sequence ID" value="SFC84500.1"/>
    <property type="molecule type" value="Genomic_DNA"/>
</dbReference>
<keyword evidence="4" id="KW-1185">Reference proteome</keyword>
<evidence type="ECO:0000313" key="3">
    <source>
        <dbReference type="EMBL" id="SFC84500.1"/>
    </source>
</evidence>
<organism evidence="3 4">
    <name type="scientific">Flexibacter flexilis DSM 6793</name>
    <dbReference type="NCBI Taxonomy" id="927664"/>
    <lineage>
        <taxon>Bacteria</taxon>
        <taxon>Pseudomonadati</taxon>
        <taxon>Bacteroidota</taxon>
        <taxon>Cytophagia</taxon>
        <taxon>Cytophagales</taxon>
        <taxon>Flexibacteraceae</taxon>
        <taxon>Flexibacter</taxon>
    </lineage>
</organism>
<keyword evidence="1" id="KW-0732">Signal</keyword>
<evidence type="ECO:0000313" key="4">
    <source>
        <dbReference type="Proteomes" id="UP000199514"/>
    </source>
</evidence>
<protein>
    <submittedName>
        <fullName evidence="3">Por secretion system C-terminal sorting domain-containing protein</fullName>
    </submittedName>
</protein>
<dbReference type="AlphaFoldDB" id="A0A1I1MSG7"/>
<evidence type="ECO:0000259" key="2">
    <source>
        <dbReference type="Pfam" id="PF18962"/>
    </source>
</evidence>
<dbReference type="STRING" id="927664.SAMN05421780_110182"/>
<dbReference type="OrthoDB" id="9776255at2"/>
<dbReference type="Pfam" id="PF18962">
    <property type="entry name" value="Por_Secre_tail"/>
    <property type="match status" value="1"/>
</dbReference>
<dbReference type="Proteomes" id="UP000199514">
    <property type="component" value="Unassembled WGS sequence"/>
</dbReference>
<gene>
    <name evidence="3" type="ORF">SAMN05421780_110182</name>
</gene>
<dbReference type="RefSeq" id="WP_091515406.1">
    <property type="nucleotide sequence ID" value="NZ_FOLE01000010.1"/>
</dbReference>
<feature type="chain" id="PRO_5011646742" evidence="1">
    <location>
        <begin position="19"/>
        <end position="150"/>
    </location>
</feature>
<accession>A0A1I1MSG7</accession>
<dbReference type="NCBIfam" id="TIGR04183">
    <property type="entry name" value="Por_Secre_tail"/>
    <property type="match status" value="1"/>
</dbReference>
<dbReference type="InterPro" id="IPR026444">
    <property type="entry name" value="Secre_tail"/>
</dbReference>